<dbReference type="Proteomes" id="UP000698963">
    <property type="component" value="Unassembled WGS sequence"/>
</dbReference>
<dbReference type="RefSeq" id="WP_369694476.1">
    <property type="nucleotide sequence ID" value="NZ_DYZA01000236.1"/>
</dbReference>
<gene>
    <name evidence="1" type="ORF">K8W16_11570</name>
</gene>
<dbReference type="EMBL" id="DYZA01000236">
    <property type="protein sequence ID" value="HJD98268.1"/>
    <property type="molecule type" value="Genomic_DNA"/>
</dbReference>
<dbReference type="InterPro" id="IPR002514">
    <property type="entry name" value="Transposase_8"/>
</dbReference>
<name>A0A921DSL1_9BACT</name>
<comment type="caution">
    <text evidence="1">The sequence shown here is derived from an EMBL/GenBank/DDBJ whole genome shotgun (WGS) entry which is preliminary data.</text>
</comment>
<reference evidence="1" key="1">
    <citation type="journal article" date="2021" name="PeerJ">
        <title>Extensive microbial diversity within the chicken gut microbiome revealed by metagenomics and culture.</title>
        <authorList>
            <person name="Gilroy R."/>
            <person name="Ravi A."/>
            <person name="Getino M."/>
            <person name="Pursley I."/>
            <person name="Horton D.L."/>
            <person name="Alikhan N.F."/>
            <person name="Baker D."/>
            <person name="Gharbi K."/>
            <person name="Hall N."/>
            <person name="Watson M."/>
            <person name="Adriaenssens E.M."/>
            <person name="Foster-Nyarko E."/>
            <person name="Jarju S."/>
            <person name="Secka A."/>
            <person name="Antonio M."/>
            <person name="Oren A."/>
            <person name="Chaudhuri R.R."/>
            <person name="La Ragione R."/>
            <person name="Hildebrand F."/>
            <person name="Pallen M.J."/>
        </authorList>
    </citation>
    <scope>NUCLEOTIDE SEQUENCE</scope>
    <source>
        <strain evidence="1">ChiGjej2B2-19336</strain>
    </source>
</reference>
<evidence type="ECO:0000313" key="2">
    <source>
        <dbReference type="Proteomes" id="UP000698963"/>
    </source>
</evidence>
<sequence length="110" mass="12436">MNSGLRAYNEQNKLAQWVQIVSECRDSGMSVRQWCQEHDINISSYYRWQRKVYAMVQAQQEVQFTEVTPVQAVCTDGVAVTIRIHGMEADIHSGADAATVETVLRALQSC</sequence>
<dbReference type="InterPro" id="IPR010921">
    <property type="entry name" value="Trp_repressor/repl_initiator"/>
</dbReference>
<organism evidence="1 2">
    <name type="scientific">Mailhella massiliensis</name>
    <dbReference type="NCBI Taxonomy" id="1903261"/>
    <lineage>
        <taxon>Bacteria</taxon>
        <taxon>Pseudomonadati</taxon>
        <taxon>Thermodesulfobacteriota</taxon>
        <taxon>Desulfovibrionia</taxon>
        <taxon>Desulfovibrionales</taxon>
        <taxon>Desulfovibrionaceae</taxon>
        <taxon>Mailhella</taxon>
    </lineage>
</organism>
<dbReference type="GO" id="GO:0006313">
    <property type="term" value="P:DNA transposition"/>
    <property type="evidence" value="ECO:0007669"/>
    <property type="project" value="InterPro"/>
</dbReference>
<dbReference type="GO" id="GO:0043565">
    <property type="term" value="F:sequence-specific DNA binding"/>
    <property type="evidence" value="ECO:0007669"/>
    <property type="project" value="InterPro"/>
</dbReference>
<dbReference type="Pfam" id="PF01527">
    <property type="entry name" value="HTH_Tnp_1"/>
    <property type="match status" value="1"/>
</dbReference>
<evidence type="ECO:0000313" key="1">
    <source>
        <dbReference type="EMBL" id="HJD98268.1"/>
    </source>
</evidence>
<dbReference type="SUPFAM" id="SSF48295">
    <property type="entry name" value="TrpR-like"/>
    <property type="match status" value="1"/>
</dbReference>
<dbReference type="GO" id="GO:0004803">
    <property type="term" value="F:transposase activity"/>
    <property type="evidence" value="ECO:0007669"/>
    <property type="project" value="InterPro"/>
</dbReference>
<dbReference type="AlphaFoldDB" id="A0A921DSL1"/>
<accession>A0A921DSL1</accession>
<reference evidence="1" key="2">
    <citation type="submission" date="2021-09" db="EMBL/GenBank/DDBJ databases">
        <authorList>
            <person name="Gilroy R."/>
        </authorList>
    </citation>
    <scope>NUCLEOTIDE SEQUENCE</scope>
    <source>
        <strain evidence="1">ChiGjej2B2-19336</strain>
    </source>
</reference>
<dbReference type="NCBIfam" id="NF047593">
    <property type="entry name" value="IS66_ISAeme5_TnpA"/>
    <property type="match status" value="1"/>
</dbReference>
<protein>
    <submittedName>
        <fullName evidence="1">Transposase</fullName>
    </submittedName>
</protein>
<proteinExistence type="predicted"/>